<organism evidence="1 2">
    <name type="scientific">Perkinsus chesapeaki</name>
    <name type="common">Clam parasite</name>
    <name type="synonym">Perkinsus andrewsi</name>
    <dbReference type="NCBI Taxonomy" id="330153"/>
    <lineage>
        <taxon>Eukaryota</taxon>
        <taxon>Sar</taxon>
        <taxon>Alveolata</taxon>
        <taxon>Perkinsozoa</taxon>
        <taxon>Perkinsea</taxon>
        <taxon>Perkinsida</taxon>
        <taxon>Perkinsidae</taxon>
        <taxon>Perkinsus</taxon>
    </lineage>
</organism>
<evidence type="ECO:0000313" key="2">
    <source>
        <dbReference type="Proteomes" id="UP000591131"/>
    </source>
</evidence>
<comment type="caution">
    <text evidence="1">The sequence shown here is derived from an EMBL/GenBank/DDBJ whole genome shotgun (WGS) entry which is preliminary data.</text>
</comment>
<reference evidence="1 2" key="1">
    <citation type="submission" date="2020-04" db="EMBL/GenBank/DDBJ databases">
        <title>Perkinsus chesapeaki whole genome sequence.</title>
        <authorList>
            <person name="Bogema D.R."/>
        </authorList>
    </citation>
    <scope>NUCLEOTIDE SEQUENCE [LARGE SCALE GENOMIC DNA]</scope>
    <source>
        <strain evidence="1">ATCC PRA-425</strain>
    </source>
</reference>
<evidence type="ECO:0000313" key="1">
    <source>
        <dbReference type="EMBL" id="KAF4646531.1"/>
    </source>
</evidence>
<feature type="non-terminal residue" evidence="1">
    <location>
        <position position="172"/>
    </location>
</feature>
<dbReference type="OrthoDB" id="445314at2759"/>
<keyword evidence="2" id="KW-1185">Reference proteome</keyword>
<feature type="non-terminal residue" evidence="1">
    <location>
        <position position="1"/>
    </location>
</feature>
<dbReference type="Proteomes" id="UP000591131">
    <property type="component" value="Unassembled WGS sequence"/>
</dbReference>
<proteinExistence type="predicted"/>
<sequence>LGTPAKNLEEQVRSSLWREYTVCKRNYEHDAARKVELKMASSSEPFGDFPEEYVPKAPALLQALLADYYENRGDLRREQRSLRTTCALSIDHQAKVVKRTKKDPTGRSVGTQSFSIVGDFGLVLGYYVVPDTSGSWLERAVSEVLDRHEDRPPPVVYVDCNCCNGRLKTAAP</sequence>
<name>A0A7J6KIX4_PERCH</name>
<dbReference type="EMBL" id="JAAPAO010003343">
    <property type="protein sequence ID" value="KAF4646531.1"/>
    <property type="molecule type" value="Genomic_DNA"/>
</dbReference>
<protein>
    <submittedName>
        <fullName evidence="1">Uncharacterized protein</fullName>
    </submittedName>
</protein>
<dbReference type="AlphaFoldDB" id="A0A7J6KIX4"/>
<accession>A0A7J6KIX4</accession>
<gene>
    <name evidence="1" type="ORF">FOL47_006036</name>
</gene>